<name>A0AAW2J973_9LAMI</name>
<protein>
    <submittedName>
        <fullName evidence="1">Uncharacterized protein</fullName>
    </submittedName>
</protein>
<dbReference type="EMBL" id="JACGWM010001614">
    <property type="protein sequence ID" value="KAL0290882.1"/>
    <property type="molecule type" value="Genomic_DNA"/>
</dbReference>
<sequence>MFWWTTLQDMGCWPKWMLSIDITRSRWPRKTERKRRLSPYQIRGHVLLQGDAFGLKNAGATYQRVMTGLFHDMKDKEIEIAEIQSSYSSAKAYKAGRRFGASSGKLLGFIVSRREIEVDLLPKRAIEQCTLRKHLDRSETCAVVDAPPQLHEEGLIVHRYLLPWTATGTLACLRLADFYLTTINRTSRSQNGPTGQGTVSGRQFLWGVGLPKGNGGVQRFPRAGRRLALEWKGRRELDCKEERLENLDFDSRITHAHE</sequence>
<dbReference type="AlphaFoldDB" id="A0AAW2J973"/>
<gene>
    <name evidence="1" type="ORF">Scaly_2655300</name>
</gene>
<comment type="caution">
    <text evidence="1">The sequence shown here is derived from an EMBL/GenBank/DDBJ whole genome shotgun (WGS) entry which is preliminary data.</text>
</comment>
<accession>A0AAW2J973</accession>
<organism evidence="1">
    <name type="scientific">Sesamum calycinum</name>
    <dbReference type="NCBI Taxonomy" id="2727403"/>
    <lineage>
        <taxon>Eukaryota</taxon>
        <taxon>Viridiplantae</taxon>
        <taxon>Streptophyta</taxon>
        <taxon>Embryophyta</taxon>
        <taxon>Tracheophyta</taxon>
        <taxon>Spermatophyta</taxon>
        <taxon>Magnoliopsida</taxon>
        <taxon>eudicotyledons</taxon>
        <taxon>Gunneridae</taxon>
        <taxon>Pentapetalae</taxon>
        <taxon>asterids</taxon>
        <taxon>lamiids</taxon>
        <taxon>Lamiales</taxon>
        <taxon>Pedaliaceae</taxon>
        <taxon>Sesamum</taxon>
    </lineage>
</organism>
<reference evidence="1" key="2">
    <citation type="journal article" date="2024" name="Plant">
        <title>Genomic evolution and insights into agronomic trait innovations of Sesamum species.</title>
        <authorList>
            <person name="Miao H."/>
            <person name="Wang L."/>
            <person name="Qu L."/>
            <person name="Liu H."/>
            <person name="Sun Y."/>
            <person name="Le M."/>
            <person name="Wang Q."/>
            <person name="Wei S."/>
            <person name="Zheng Y."/>
            <person name="Lin W."/>
            <person name="Duan Y."/>
            <person name="Cao H."/>
            <person name="Xiong S."/>
            <person name="Wang X."/>
            <person name="Wei L."/>
            <person name="Li C."/>
            <person name="Ma Q."/>
            <person name="Ju M."/>
            <person name="Zhao R."/>
            <person name="Li G."/>
            <person name="Mu C."/>
            <person name="Tian Q."/>
            <person name="Mei H."/>
            <person name="Zhang T."/>
            <person name="Gao T."/>
            <person name="Zhang H."/>
        </authorList>
    </citation>
    <scope>NUCLEOTIDE SEQUENCE</scope>
    <source>
        <strain evidence="1">KEN8</strain>
    </source>
</reference>
<proteinExistence type="predicted"/>
<reference evidence="1" key="1">
    <citation type="submission" date="2020-06" db="EMBL/GenBank/DDBJ databases">
        <authorList>
            <person name="Li T."/>
            <person name="Hu X."/>
            <person name="Zhang T."/>
            <person name="Song X."/>
            <person name="Zhang H."/>
            <person name="Dai N."/>
            <person name="Sheng W."/>
            <person name="Hou X."/>
            <person name="Wei L."/>
        </authorList>
    </citation>
    <scope>NUCLEOTIDE SEQUENCE</scope>
    <source>
        <strain evidence="1">KEN8</strain>
        <tissue evidence="1">Leaf</tissue>
    </source>
</reference>
<evidence type="ECO:0000313" key="1">
    <source>
        <dbReference type="EMBL" id="KAL0290882.1"/>
    </source>
</evidence>